<protein>
    <submittedName>
        <fullName evidence="1">Uncharacterized protein</fullName>
    </submittedName>
</protein>
<dbReference type="AlphaFoldDB" id="A0A383CBB9"/>
<proteinExistence type="predicted"/>
<organism evidence="1">
    <name type="scientific">marine metagenome</name>
    <dbReference type="NCBI Taxonomy" id="408172"/>
    <lineage>
        <taxon>unclassified sequences</taxon>
        <taxon>metagenomes</taxon>
        <taxon>ecological metagenomes</taxon>
    </lineage>
</organism>
<sequence>PDDEFDIHDYPRKGYIRYKKMHEENPCIVARAEFELSEGEVAEIEANFGAGVLSSNKVVVGKNYKNERHWQVELSESSAIEARSDNGTTNFASVPSSFQNGSNSLPQESSKVDSLVASKIAEDFLEKWLPKFVYFDNYSLMRGKISINELKKRTEEVGTLDDSDRTFMSLLTLSGVSLEDLEEDLSYEDIKVELESASITITDEIFEYWQQNRQLKVEFDLSQADSNNPAEGKILHVRIEN</sequence>
<dbReference type="EMBL" id="UINC01207557">
    <property type="protein sequence ID" value="SVE29686.1"/>
    <property type="molecule type" value="Genomic_DNA"/>
</dbReference>
<gene>
    <name evidence="1" type="ORF">METZ01_LOCUS482540</name>
</gene>
<reference evidence="1" key="1">
    <citation type="submission" date="2018-05" db="EMBL/GenBank/DDBJ databases">
        <authorList>
            <person name="Lanie J.A."/>
            <person name="Ng W.-L."/>
            <person name="Kazmierczak K.M."/>
            <person name="Andrzejewski T.M."/>
            <person name="Davidsen T.M."/>
            <person name="Wayne K.J."/>
            <person name="Tettelin H."/>
            <person name="Glass J.I."/>
            <person name="Rusch D."/>
            <person name="Podicherti R."/>
            <person name="Tsui H.-C.T."/>
            <person name="Winkler M.E."/>
        </authorList>
    </citation>
    <scope>NUCLEOTIDE SEQUENCE</scope>
</reference>
<feature type="non-terminal residue" evidence="1">
    <location>
        <position position="241"/>
    </location>
</feature>
<feature type="non-terminal residue" evidence="1">
    <location>
        <position position="1"/>
    </location>
</feature>
<name>A0A383CBB9_9ZZZZ</name>
<accession>A0A383CBB9</accession>
<evidence type="ECO:0000313" key="1">
    <source>
        <dbReference type="EMBL" id="SVE29686.1"/>
    </source>
</evidence>